<dbReference type="EMBL" id="MVBM01000007">
    <property type="protein sequence ID" value="OOK68971.1"/>
    <property type="molecule type" value="Genomic_DNA"/>
</dbReference>
<dbReference type="Proteomes" id="UP000189229">
    <property type="component" value="Unassembled WGS sequence"/>
</dbReference>
<evidence type="ECO:0000313" key="1">
    <source>
        <dbReference type="EMBL" id="OOK68971.1"/>
    </source>
</evidence>
<proteinExistence type="predicted"/>
<accession>A0A1V3WRK7</accession>
<name>A0A1V3WRK7_MYCKA</name>
<evidence type="ECO:0000313" key="2">
    <source>
        <dbReference type="Proteomes" id="UP000189229"/>
    </source>
</evidence>
<comment type="caution">
    <text evidence="1">The sequence shown here is derived from an EMBL/GenBank/DDBJ whole genome shotgun (WGS) entry which is preliminary data.</text>
</comment>
<sequence length="53" mass="5708">MRDLWASVLILPDASRDAVHVDASLCTQGEINQALLYATVAIVGTHAAVWTSR</sequence>
<dbReference type="AlphaFoldDB" id="A0A1V3WRK7"/>
<reference evidence="1 2" key="1">
    <citation type="submission" date="2017-02" db="EMBL/GenBank/DDBJ databases">
        <title>Complete genome sequences of Mycobacterium kansasii strains isolated from rhesus macaques.</title>
        <authorList>
            <person name="Panda A."/>
            <person name="Nagaraj S."/>
            <person name="Zhao X."/>
            <person name="Tettelin H."/>
            <person name="Detolla L.J."/>
        </authorList>
    </citation>
    <scope>NUCLEOTIDE SEQUENCE [LARGE SCALE GENOMIC DNA]</scope>
    <source>
        <strain evidence="1 2">11-3813</strain>
    </source>
</reference>
<protein>
    <submittedName>
        <fullName evidence="1">Uncharacterized protein</fullName>
    </submittedName>
</protein>
<gene>
    <name evidence="1" type="ORF">BZL30_7160</name>
</gene>
<organism evidence="1 2">
    <name type="scientific">Mycobacterium kansasii</name>
    <dbReference type="NCBI Taxonomy" id="1768"/>
    <lineage>
        <taxon>Bacteria</taxon>
        <taxon>Bacillati</taxon>
        <taxon>Actinomycetota</taxon>
        <taxon>Actinomycetes</taxon>
        <taxon>Mycobacteriales</taxon>
        <taxon>Mycobacteriaceae</taxon>
        <taxon>Mycobacterium</taxon>
    </lineage>
</organism>